<dbReference type="NCBIfam" id="NF003936">
    <property type="entry name" value="PRK05445.1"/>
    <property type="match status" value="1"/>
</dbReference>
<gene>
    <name evidence="2" type="ORF">C9J27_22950</name>
</gene>
<dbReference type="eggNOG" id="COG3013">
    <property type="taxonomic scope" value="Bacteria"/>
</dbReference>
<comment type="caution">
    <text evidence="2">The sequence shown here is derived from an EMBL/GenBank/DDBJ whole genome shotgun (WGS) entry which is preliminary data.</text>
</comment>
<sequence length="168" mass="20131">MEMTNAQRLILSNQYYIMAKLTPENSEKYRRLQMIVERGYCLQMRELDKDFGEVSEDECKQVIEIMEMYHALQESFNLEDCRCDGAKDIDQRRLQFLGFDVSTEAKLVNYVRFLTNDEGLYPQFPKNEHQFNSHVPMLEKYLRMLNIWRACPRHYHLSCSEIQRIITA</sequence>
<dbReference type="RefSeq" id="WP_036793574.1">
    <property type="nucleotide sequence ID" value="NZ_JAUZMV010000001.1"/>
</dbReference>
<dbReference type="Pfam" id="PF03887">
    <property type="entry name" value="YfbU"/>
    <property type="match status" value="1"/>
</dbReference>
<dbReference type="InterPro" id="IPR005587">
    <property type="entry name" value="UPF0304_YfbU"/>
</dbReference>
<reference evidence="2 3" key="1">
    <citation type="submission" date="2018-01" db="EMBL/GenBank/DDBJ databases">
        <title>Whole genome sequencing of Histamine producing bacteria.</title>
        <authorList>
            <person name="Butler K."/>
        </authorList>
    </citation>
    <scope>NUCLEOTIDE SEQUENCE [LARGE SCALE GENOMIC DNA]</scope>
    <source>
        <strain evidence="2 3">FS-7.2</strain>
    </source>
</reference>
<evidence type="ECO:0000313" key="2">
    <source>
        <dbReference type="EMBL" id="PSU91555.1"/>
    </source>
</evidence>
<organism evidence="2 3">
    <name type="scientific">Photobacterium kishitanii</name>
    <dbReference type="NCBI Taxonomy" id="318456"/>
    <lineage>
        <taxon>Bacteria</taxon>
        <taxon>Pseudomonadati</taxon>
        <taxon>Pseudomonadota</taxon>
        <taxon>Gammaproteobacteria</taxon>
        <taxon>Vibrionales</taxon>
        <taxon>Vibrionaceae</taxon>
        <taxon>Photobacterium</taxon>
    </lineage>
</organism>
<dbReference type="PIRSF" id="PIRSF006272">
    <property type="entry name" value="UCP006272"/>
    <property type="match status" value="1"/>
</dbReference>
<comment type="similarity">
    <text evidence="1">Belongs to the UPF0304 family.</text>
</comment>
<dbReference type="Gene3D" id="1.10.287.680">
    <property type="entry name" value="Helix hairpin bin"/>
    <property type="match status" value="1"/>
</dbReference>
<dbReference type="Gene3D" id="1.10.3190.10">
    <property type="entry name" value="yfbu gene product, domain 2"/>
    <property type="match status" value="1"/>
</dbReference>
<dbReference type="AlphaFoldDB" id="A0A0B7JAJ3"/>
<evidence type="ECO:0000313" key="3">
    <source>
        <dbReference type="Proteomes" id="UP000241426"/>
    </source>
</evidence>
<dbReference type="HAMAP" id="MF_00762">
    <property type="entry name" value="UPF0304"/>
    <property type="match status" value="1"/>
</dbReference>
<dbReference type="InterPro" id="IPR023146">
    <property type="entry name" value="YfbU_alpha-helical_sf"/>
</dbReference>
<protein>
    <recommendedName>
        <fullName evidence="1">UPF0304 protein C9J27_22950</fullName>
    </recommendedName>
</protein>
<evidence type="ECO:0000256" key="1">
    <source>
        <dbReference type="HAMAP-Rule" id="MF_00762"/>
    </source>
</evidence>
<dbReference type="EMBL" id="PYNF01000037">
    <property type="protein sequence ID" value="PSU91555.1"/>
    <property type="molecule type" value="Genomic_DNA"/>
</dbReference>
<dbReference type="GeneID" id="29944310"/>
<dbReference type="Proteomes" id="UP000241426">
    <property type="component" value="Unassembled WGS sequence"/>
</dbReference>
<dbReference type="SUPFAM" id="SSF116960">
    <property type="entry name" value="YfbU-like"/>
    <property type="match status" value="1"/>
</dbReference>
<accession>A0A2T3KBL9</accession>
<accession>A0A0B7JAJ3</accession>
<proteinExistence type="inferred from homology"/>
<dbReference type="InterPro" id="IPR023145">
    <property type="entry name" value="YfbU_helix-hairpin_sf"/>
</dbReference>
<name>A0A0B7JAJ3_9GAMM</name>